<accession>A0A173MMP0</accession>
<keyword evidence="1" id="KW-0472">Membrane</keyword>
<dbReference type="GO" id="GO:0016989">
    <property type="term" value="F:sigma factor antagonist activity"/>
    <property type="evidence" value="ECO:0007669"/>
    <property type="project" value="TreeGrafter"/>
</dbReference>
<keyword evidence="1" id="KW-1133">Transmembrane helix</keyword>
<dbReference type="PIRSF" id="PIRSF018266">
    <property type="entry name" value="FecR"/>
    <property type="match status" value="1"/>
</dbReference>
<organism evidence="4 5">
    <name type="scientific">Filimonas lacunae</name>
    <dbReference type="NCBI Taxonomy" id="477680"/>
    <lineage>
        <taxon>Bacteria</taxon>
        <taxon>Pseudomonadati</taxon>
        <taxon>Bacteroidota</taxon>
        <taxon>Chitinophagia</taxon>
        <taxon>Chitinophagales</taxon>
        <taxon>Chitinophagaceae</taxon>
        <taxon>Filimonas</taxon>
    </lineage>
</organism>
<name>A0A173MMP0_9BACT</name>
<dbReference type="EMBL" id="FTOR01000001">
    <property type="protein sequence ID" value="SIS63716.1"/>
    <property type="molecule type" value="Genomic_DNA"/>
</dbReference>
<dbReference type="InterPro" id="IPR012373">
    <property type="entry name" value="Ferrdict_sens_TM"/>
</dbReference>
<dbReference type="Pfam" id="PF16344">
    <property type="entry name" value="FecR_C"/>
    <property type="match status" value="1"/>
</dbReference>
<evidence type="ECO:0000259" key="3">
    <source>
        <dbReference type="Pfam" id="PF16344"/>
    </source>
</evidence>
<evidence type="ECO:0000259" key="2">
    <source>
        <dbReference type="Pfam" id="PF04773"/>
    </source>
</evidence>
<dbReference type="FunFam" id="2.60.120.1440:FF:000001">
    <property type="entry name" value="Putative anti-sigma factor"/>
    <property type="match status" value="1"/>
</dbReference>
<dbReference type="KEGG" id="fln:FLA_4949"/>
<dbReference type="AlphaFoldDB" id="A0A173MMP0"/>
<evidence type="ECO:0000313" key="4">
    <source>
        <dbReference type="EMBL" id="SIS63716.1"/>
    </source>
</evidence>
<protein>
    <submittedName>
        <fullName evidence="4">FecR family protein</fullName>
    </submittedName>
</protein>
<reference evidence="5" key="1">
    <citation type="submission" date="2017-01" db="EMBL/GenBank/DDBJ databases">
        <authorList>
            <person name="Varghese N."/>
            <person name="Submissions S."/>
        </authorList>
    </citation>
    <scope>NUCLEOTIDE SEQUENCE [LARGE SCALE GENOMIC DNA]</scope>
    <source>
        <strain evidence="5">DSM 21054</strain>
    </source>
</reference>
<dbReference type="Pfam" id="PF04773">
    <property type="entry name" value="FecR"/>
    <property type="match status" value="1"/>
</dbReference>
<sequence>MGDFFRKTALSVAGCYCMTQNRLSDLIAKKKSAELSPSELIELNVLLKEEEAARRALAKADAIWNQPVENAAASPVYVQDRWNALQAKIAAGAAVDALPVARKSILKILLPYAAAACLATIVAAGIVMWKLSRPHGMAKQNIISTKNGSRSKVQLPDGTVVWLNGGSQLAYSDSFGQELREVKLIGEAFFDVSKDAEHPFIIHANEINIKVLGTAFNVRAYPDDKRTEASLIHGLIEVSFNNRPSDRMLLKPNEKISVMNGEIQKFDMSDKAIVETTHKPTRNAEEPLISFSKIGNVSPSDSTIPETAWIKNKLIFRNKSFEELAKDMERWYNVSFECSDSALLQKHFTGSFYHESISEALEILRLSYPFHYKIDKNKNIVVIQ</sequence>
<dbReference type="Gene3D" id="2.60.120.1440">
    <property type="match status" value="1"/>
</dbReference>
<proteinExistence type="predicted"/>
<dbReference type="PANTHER" id="PTHR30273">
    <property type="entry name" value="PERIPLASMIC SIGNAL SENSOR AND SIGMA FACTOR ACTIVATOR FECR-RELATED"/>
    <property type="match status" value="1"/>
</dbReference>
<feature type="domain" description="Protein FecR C-terminal" evidence="3">
    <location>
        <begin position="313"/>
        <end position="381"/>
    </location>
</feature>
<dbReference type="PANTHER" id="PTHR30273:SF2">
    <property type="entry name" value="PROTEIN FECR"/>
    <property type="match status" value="1"/>
</dbReference>
<dbReference type="STRING" id="477680.SAMN05421788_101352"/>
<feature type="transmembrane region" description="Helical" evidence="1">
    <location>
        <begin position="109"/>
        <end position="129"/>
    </location>
</feature>
<keyword evidence="5" id="KW-1185">Reference proteome</keyword>
<dbReference type="Proteomes" id="UP000186917">
    <property type="component" value="Unassembled WGS sequence"/>
</dbReference>
<gene>
    <name evidence="4" type="ORF">SAMN05421788_101352</name>
</gene>
<evidence type="ECO:0000313" key="5">
    <source>
        <dbReference type="Proteomes" id="UP000186917"/>
    </source>
</evidence>
<dbReference type="InterPro" id="IPR006860">
    <property type="entry name" value="FecR"/>
</dbReference>
<feature type="domain" description="FecR protein" evidence="2">
    <location>
        <begin position="143"/>
        <end position="236"/>
    </location>
</feature>
<evidence type="ECO:0000256" key="1">
    <source>
        <dbReference type="SAM" id="Phobius"/>
    </source>
</evidence>
<dbReference type="Gene3D" id="3.55.50.30">
    <property type="match status" value="1"/>
</dbReference>
<dbReference type="InterPro" id="IPR032508">
    <property type="entry name" value="FecR_C"/>
</dbReference>
<keyword evidence="1" id="KW-0812">Transmembrane</keyword>